<dbReference type="Pfam" id="PF02653">
    <property type="entry name" value="BPD_transp_2"/>
    <property type="match status" value="1"/>
</dbReference>
<dbReference type="GO" id="GO:0022857">
    <property type="term" value="F:transmembrane transporter activity"/>
    <property type="evidence" value="ECO:0007669"/>
    <property type="project" value="InterPro"/>
</dbReference>
<comment type="subcellular location">
    <subcellularLocation>
        <location evidence="1">Cell membrane</location>
        <topology evidence="1">Multi-pass membrane protein</topology>
    </subcellularLocation>
</comment>
<accession>A0A160FT24</accession>
<dbReference type="STRING" id="1804984.AYM40_29005"/>
<evidence type="ECO:0000313" key="9">
    <source>
        <dbReference type="EMBL" id="ANB76289.1"/>
    </source>
</evidence>
<evidence type="ECO:0000256" key="2">
    <source>
        <dbReference type="ARBA" id="ARBA00022448"/>
    </source>
</evidence>
<evidence type="ECO:0000313" key="10">
    <source>
        <dbReference type="Proteomes" id="UP000076852"/>
    </source>
</evidence>
<evidence type="ECO:0000256" key="6">
    <source>
        <dbReference type="ARBA" id="ARBA00022989"/>
    </source>
</evidence>
<evidence type="ECO:0000256" key="7">
    <source>
        <dbReference type="ARBA" id="ARBA00023136"/>
    </source>
</evidence>
<evidence type="ECO:0000256" key="4">
    <source>
        <dbReference type="ARBA" id="ARBA00022519"/>
    </source>
</evidence>
<dbReference type="KEGG" id="buz:AYM40_29005"/>
<feature type="transmembrane region" description="Helical" evidence="8">
    <location>
        <begin position="158"/>
        <end position="179"/>
    </location>
</feature>
<feature type="transmembrane region" description="Helical" evidence="8">
    <location>
        <begin position="44"/>
        <end position="65"/>
    </location>
</feature>
<feature type="transmembrane region" description="Helical" evidence="8">
    <location>
        <begin position="95"/>
        <end position="118"/>
    </location>
</feature>
<dbReference type="AlphaFoldDB" id="A0A160FT24"/>
<evidence type="ECO:0000256" key="5">
    <source>
        <dbReference type="ARBA" id="ARBA00022692"/>
    </source>
</evidence>
<keyword evidence="10" id="KW-1185">Reference proteome</keyword>
<dbReference type="EMBL" id="CP014579">
    <property type="protein sequence ID" value="ANB76289.1"/>
    <property type="molecule type" value="Genomic_DNA"/>
</dbReference>
<feature type="transmembrane region" description="Helical" evidence="8">
    <location>
        <begin position="125"/>
        <end position="143"/>
    </location>
</feature>
<protein>
    <submittedName>
        <fullName evidence="9">ABC transporter permease</fullName>
    </submittedName>
</protein>
<dbReference type="GO" id="GO:0005886">
    <property type="term" value="C:plasma membrane"/>
    <property type="evidence" value="ECO:0007669"/>
    <property type="project" value="UniProtKB-SubCell"/>
</dbReference>
<name>A0A160FT24_9BURK</name>
<keyword evidence="6 8" id="KW-1133">Transmembrane helix</keyword>
<sequence length="323" mass="33194">MEATVERVGVIRKRRPVPSIVAASGILVVAAMLGVPGFASSGNIVNIGLQVSILLMIAMPMTLVILSEGLDLSVGALLSLCAVVFAQALGLGWGIALALCASVAVGMLTGLFNGALIAKLGLPPFVVTLGTLGIAHGVALVLTDGNAVVVANPSVAQLYAWTLLGIPLPVIFALLAYAFTHLLLYHTRFGTYVFAIGGNRDALLLAGIKAKVFHIAIYVFGGLMVGLAALVLVGRMNSAEPNSAIGMEFDAIAAVVLGGTSFERGEGWLFGTVMGVLTIGVLRNALNLLGIESSLQVVSVGMLVLLVVVIDSVRKSRVNGAKA</sequence>
<feature type="transmembrane region" description="Helical" evidence="8">
    <location>
        <begin position="72"/>
        <end position="89"/>
    </location>
</feature>
<feature type="transmembrane region" description="Helical" evidence="8">
    <location>
        <begin position="212"/>
        <end position="232"/>
    </location>
</feature>
<gene>
    <name evidence="9" type="ORF">AYM40_29005</name>
</gene>
<evidence type="ECO:0000256" key="1">
    <source>
        <dbReference type="ARBA" id="ARBA00004651"/>
    </source>
</evidence>
<keyword evidence="3" id="KW-1003">Cell membrane</keyword>
<reference evidence="9 10" key="1">
    <citation type="journal article" date="2016" name="Gene">
        <title>PacBio SMRT assembly of a complex multi-replicon genome reveals chlorocatechol degradative operon in a region of genome plasticity.</title>
        <authorList>
            <person name="Ricker N."/>
            <person name="Shen S.Y."/>
            <person name="Goordial J."/>
            <person name="Jin S."/>
            <person name="Fulthorpe R.R."/>
        </authorList>
    </citation>
    <scope>NUCLEOTIDE SEQUENCE [LARGE SCALE GENOMIC DNA]</scope>
    <source>
        <strain evidence="9 10">OLGA172</strain>
    </source>
</reference>
<dbReference type="PANTHER" id="PTHR32196">
    <property type="entry name" value="ABC TRANSPORTER PERMEASE PROTEIN YPHD-RELATED-RELATED"/>
    <property type="match status" value="1"/>
</dbReference>
<dbReference type="PANTHER" id="PTHR32196:SF21">
    <property type="entry name" value="ABC TRANSPORTER PERMEASE PROTEIN YPHD-RELATED"/>
    <property type="match status" value="1"/>
</dbReference>
<dbReference type="RefSeq" id="WP_063499529.1">
    <property type="nucleotide sequence ID" value="NZ_CP014579.1"/>
</dbReference>
<keyword evidence="5 8" id="KW-0812">Transmembrane</keyword>
<feature type="transmembrane region" description="Helical" evidence="8">
    <location>
        <begin position="295"/>
        <end position="313"/>
    </location>
</feature>
<dbReference type="Proteomes" id="UP000076852">
    <property type="component" value="Chromosome 2"/>
</dbReference>
<feature type="transmembrane region" description="Helical" evidence="8">
    <location>
        <begin position="20"/>
        <end position="38"/>
    </location>
</feature>
<keyword evidence="2" id="KW-0813">Transport</keyword>
<keyword evidence="4" id="KW-0997">Cell inner membrane</keyword>
<evidence type="ECO:0000256" key="8">
    <source>
        <dbReference type="SAM" id="Phobius"/>
    </source>
</evidence>
<proteinExistence type="predicted"/>
<dbReference type="InterPro" id="IPR001851">
    <property type="entry name" value="ABC_transp_permease"/>
</dbReference>
<keyword evidence="7 8" id="KW-0472">Membrane</keyword>
<dbReference type="OrthoDB" id="9799990at2"/>
<dbReference type="CDD" id="cd06579">
    <property type="entry name" value="TM_PBP1_transp_AraH_like"/>
    <property type="match status" value="1"/>
</dbReference>
<organism evidence="9 10">
    <name type="scientific">Paraburkholderia phytofirmans OLGA172</name>
    <dbReference type="NCBI Taxonomy" id="1417228"/>
    <lineage>
        <taxon>Bacteria</taxon>
        <taxon>Pseudomonadati</taxon>
        <taxon>Pseudomonadota</taxon>
        <taxon>Betaproteobacteria</taxon>
        <taxon>Burkholderiales</taxon>
        <taxon>Burkholderiaceae</taxon>
        <taxon>Paraburkholderia</taxon>
    </lineage>
</organism>
<evidence type="ECO:0000256" key="3">
    <source>
        <dbReference type="ARBA" id="ARBA00022475"/>
    </source>
</evidence>